<evidence type="ECO:0000313" key="5">
    <source>
        <dbReference type="Proteomes" id="UP000580568"/>
    </source>
</evidence>
<dbReference type="CDD" id="cd04301">
    <property type="entry name" value="NAT_SF"/>
    <property type="match status" value="1"/>
</dbReference>
<gene>
    <name evidence="4" type="ORF">bsdtw1_01552</name>
</gene>
<accession>A0A6V8SFU9</accession>
<dbReference type="Pfam" id="PF00583">
    <property type="entry name" value="Acetyltransf_1"/>
    <property type="match status" value="1"/>
</dbReference>
<evidence type="ECO:0000256" key="2">
    <source>
        <dbReference type="ARBA" id="ARBA00023315"/>
    </source>
</evidence>
<dbReference type="GO" id="GO:0016747">
    <property type="term" value="F:acyltransferase activity, transferring groups other than amino-acyl groups"/>
    <property type="evidence" value="ECO:0007669"/>
    <property type="project" value="InterPro"/>
</dbReference>
<sequence>MDFRLANISDLPKLKAVYRNIIDNMNRNNIQIWDEIYPCEFFRDDIENNHLYILVEDNDDIVAAFALCESNAGESYVKWENAHDKALYIDRFGVNVDYSRRGIGSIMLKHAITLTKQKKAKYLRLFVVDINKPAINVYLKNGFRQVDGIYKERIDDDLILREYGFEIEVLK</sequence>
<evidence type="ECO:0000259" key="3">
    <source>
        <dbReference type="PROSITE" id="PS51186"/>
    </source>
</evidence>
<dbReference type="Gene3D" id="3.40.630.30">
    <property type="match status" value="1"/>
</dbReference>
<keyword evidence="2" id="KW-0012">Acyltransferase</keyword>
<name>A0A6V8SFU9_9CLOT</name>
<dbReference type="EMBL" id="BLZR01000001">
    <property type="protein sequence ID" value="GFP75472.1"/>
    <property type="molecule type" value="Genomic_DNA"/>
</dbReference>
<dbReference type="AlphaFoldDB" id="A0A6V8SFU9"/>
<dbReference type="InterPro" id="IPR050680">
    <property type="entry name" value="YpeA/RimI_acetyltransf"/>
</dbReference>
<dbReference type="PROSITE" id="PS51186">
    <property type="entry name" value="GNAT"/>
    <property type="match status" value="1"/>
</dbReference>
<dbReference type="RefSeq" id="WP_183276974.1">
    <property type="nucleotide sequence ID" value="NZ_BLZR01000001.1"/>
</dbReference>
<dbReference type="Proteomes" id="UP000580568">
    <property type="component" value="Unassembled WGS sequence"/>
</dbReference>
<dbReference type="InterPro" id="IPR000182">
    <property type="entry name" value="GNAT_dom"/>
</dbReference>
<proteinExistence type="predicted"/>
<reference evidence="4 5" key="1">
    <citation type="submission" date="2020-07" db="EMBL/GenBank/DDBJ databases">
        <title>A new beta-1,3-glucan-decomposing anaerobic bacterium isolated from anoxic soil subjected to biological soil disinfestation.</title>
        <authorList>
            <person name="Ueki A."/>
            <person name="Tonouchi A."/>
        </authorList>
    </citation>
    <scope>NUCLEOTIDE SEQUENCE [LARGE SCALE GENOMIC DNA]</scope>
    <source>
        <strain evidence="4 5">TW1</strain>
    </source>
</reference>
<feature type="domain" description="N-acetyltransferase" evidence="3">
    <location>
        <begin position="1"/>
        <end position="168"/>
    </location>
</feature>
<evidence type="ECO:0000256" key="1">
    <source>
        <dbReference type="ARBA" id="ARBA00022679"/>
    </source>
</evidence>
<dbReference type="InterPro" id="IPR016181">
    <property type="entry name" value="Acyl_CoA_acyltransferase"/>
</dbReference>
<dbReference type="SUPFAM" id="SSF55729">
    <property type="entry name" value="Acyl-CoA N-acyltransferases (Nat)"/>
    <property type="match status" value="1"/>
</dbReference>
<evidence type="ECO:0000313" key="4">
    <source>
        <dbReference type="EMBL" id="GFP75472.1"/>
    </source>
</evidence>
<dbReference type="PANTHER" id="PTHR43420">
    <property type="entry name" value="ACETYLTRANSFERASE"/>
    <property type="match status" value="1"/>
</dbReference>
<organism evidence="4 5">
    <name type="scientific">Clostridium fungisolvens</name>
    <dbReference type="NCBI Taxonomy" id="1604897"/>
    <lineage>
        <taxon>Bacteria</taxon>
        <taxon>Bacillati</taxon>
        <taxon>Bacillota</taxon>
        <taxon>Clostridia</taxon>
        <taxon>Eubacteriales</taxon>
        <taxon>Clostridiaceae</taxon>
        <taxon>Clostridium</taxon>
    </lineage>
</organism>
<protein>
    <recommendedName>
        <fullName evidence="3">N-acetyltransferase domain-containing protein</fullName>
    </recommendedName>
</protein>
<keyword evidence="5" id="KW-1185">Reference proteome</keyword>
<comment type="caution">
    <text evidence="4">The sequence shown here is derived from an EMBL/GenBank/DDBJ whole genome shotgun (WGS) entry which is preliminary data.</text>
</comment>
<keyword evidence="1" id="KW-0808">Transferase</keyword>